<proteinExistence type="predicted"/>
<dbReference type="InterPro" id="IPR027417">
    <property type="entry name" value="P-loop_NTPase"/>
</dbReference>
<protein>
    <submittedName>
        <fullName evidence="1">AAA family ATPase</fullName>
    </submittedName>
</protein>
<dbReference type="Pfam" id="PF13481">
    <property type="entry name" value="AAA_25"/>
    <property type="match status" value="1"/>
</dbReference>
<keyword evidence="2" id="KW-1185">Reference proteome</keyword>
<reference evidence="2" key="1">
    <citation type="submission" date="2019-06" db="EMBL/GenBank/DDBJ databases">
        <title>Whole-Genome Sequence of Bradyrhizobium sp. 3 Strain 65S1MB.</title>
        <authorList>
            <person name="Bromfield E.S.P."/>
            <person name="Cloutier S."/>
            <person name="Nguyen H.D.T."/>
        </authorList>
    </citation>
    <scope>NUCLEOTIDE SEQUENCE [LARGE SCALE GENOMIC DNA]</scope>
    <source>
        <strain evidence="2">65S1MB</strain>
    </source>
</reference>
<dbReference type="SUPFAM" id="SSF52540">
    <property type="entry name" value="P-loop containing nucleoside triphosphate hydrolases"/>
    <property type="match status" value="1"/>
</dbReference>
<gene>
    <name evidence="1" type="ORF">FJN17_12230</name>
</gene>
<dbReference type="RefSeq" id="WP_244621206.1">
    <property type="nucleotide sequence ID" value="NZ_CP041090.2"/>
</dbReference>
<dbReference type="Gene3D" id="3.40.50.300">
    <property type="entry name" value="P-loop containing nucleotide triphosphate hydrolases"/>
    <property type="match status" value="1"/>
</dbReference>
<reference evidence="1 2" key="2">
    <citation type="journal article" date="2020" name="Int. J. Syst. Evol. Microbiol.">
        <title>Description and complete genome sequences of Bradyrhizobium symbiodeficiens sp. nov., a non-symbiotic bacterium associated with legumes native to Canada.</title>
        <authorList>
            <person name="Bromfield E.S.P."/>
            <person name="Cloutier S."/>
            <person name="Nguyen H.D.T."/>
        </authorList>
    </citation>
    <scope>NUCLEOTIDE SEQUENCE [LARGE SCALE GENOMIC DNA]</scope>
    <source>
        <strain evidence="1 2">65S1MB</strain>
    </source>
</reference>
<dbReference type="Proteomes" id="UP000319298">
    <property type="component" value="Chromosome"/>
</dbReference>
<evidence type="ECO:0000313" key="1">
    <source>
        <dbReference type="EMBL" id="QDF42336.2"/>
    </source>
</evidence>
<dbReference type="EMBL" id="CP041090">
    <property type="protein sequence ID" value="QDF42336.2"/>
    <property type="molecule type" value="Genomic_DNA"/>
</dbReference>
<accession>A0ABX5WG94</accession>
<evidence type="ECO:0000313" key="2">
    <source>
        <dbReference type="Proteomes" id="UP000319298"/>
    </source>
</evidence>
<sequence>MGIVPANAAMARTLMVDLGLVPAEDEDPRRDVPPADSFEQFNEQEAGRLSVVAAPPERKPAGYAAITPAVWKGTEAEQQRWLASGRIPCGDLTILAGNGGSGKTEIVTQLLVHTAAGLGDWLGCTIENGPALFLSCEEPEHNIRDRVERIAKHRCIDPHDLIDLHLLFPDLESTWLVHAGGDGRLSRAPLLDWLEGWIRDRRPRLVVIDSIAAVFDGEAIARRQVRAFLAILRKIARENDVAIVMLDHPSVRGMADGSGTANSVDWRNSVRSMLHLSDPDKEDQDQRTLAVTKSNYGRSGEKVTLRWGGLTFTTAMAGEASPYRAAAEREVDEMFMRLLDRFAAQGRTVRPATGRGSAPSEMADEHDAGGIKAEAFRAAMGRLLTAGTIRIVESGPPSKRVKHIERAV</sequence>
<organism evidence="1 2">
    <name type="scientific">Bradyrhizobium symbiodeficiens</name>
    <dbReference type="NCBI Taxonomy" id="1404367"/>
    <lineage>
        <taxon>Bacteria</taxon>
        <taxon>Pseudomonadati</taxon>
        <taxon>Pseudomonadota</taxon>
        <taxon>Alphaproteobacteria</taxon>
        <taxon>Hyphomicrobiales</taxon>
        <taxon>Nitrobacteraceae</taxon>
        <taxon>Bradyrhizobium</taxon>
    </lineage>
</organism>
<name>A0ABX5WG94_9BRAD</name>